<dbReference type="Pfam" id="PF07690">
    <property type="entry name" value="MFS_1"/>
    <property type="match status" value="2"/>
</dbReference>
<protein>
    <recommendedName>
        <fullName evidence="7">Major facilitator superfamily (MFS) profile domain-containing protein</fullName>
    </recommendedName>
</protein>
<feature type="transmembrane region" description="Helical" evidence="5">
    <location>
        <begin position="69"/>
        <end position="89"/>
    </location>
</feature>
<feature type="transmembrane region" description="Helical" evidence="5">
    <location>
        <begin position="630"/>
        <end position="647"/>
    </location>
</feature>
<feature type="transmembrane region" description="Helical" evidence="5">
    <location>
        <begin position="506"/>
        <end position="529"/>
    </location>
</feature>
<dbReference type="PANTHER" id="PTHR10924:SF4">
    <property type="entry name" value="GH15861P"/>
    <property type="match status" value="1"/>
</dbReference>
<dbReference type="InterPro" id="IPR049680">
    <property type="entry name" value="FLVCR1-2_SLC49-like"/>
</dbReference>
<dbReference type="GO" id="GO:0016020">
    <property type="term" value="C:membrane"/>
    <property type="evidence" value="ECO:0007669"/>
    <property type="project" value="UniProtKB-SubCell"/>
</dbReference>
<evidence type="ECO:0000256" key="4">
    <source>
        <dbReference type="ARBA" id="ARBA00023136"/>
    </source>
</evidence>
<dbReference type="AlphaFoldDB" id="A0A7R9E126"/>
<feature type="transmembrane region" description="Helical" evidence="5">
    <location>
        <begin position="710"/>
        <end position="729"/>
    </location>
</feature>
<evidence type="ECO:0000313" key="6">
    <source>
        <dbReference type="EMBL" id="CAD7425339.1"/>
    </source>
</evidence>
<feature type="transmembrane region" description="Helical" evidence="5">
    <location>
        <begin position="208"/>
        <end position="229"/>
    </location>
</feature>
<evidence type="ECO:0000256" key="1">
    <source>
        <dbReference type="ARBA" id="ARBA00004141"/>
    </source>
</evidence>
<dbReference type="SUPFAM" id="SSF103473">
    <property type="entry name" value="MFS general substrate transporter"/>
    <property type="match status" value="2"/>
</dbReference>
<dbReference type="InterPro" id="IPR011701">
    <property type="entry name" value="MFS"/>
</dbReference>
<reference evidence="6" key="1">
    <citation type="submission" date="2020-11" db="EMBL/GenBank/DDBJ databases">
        <authorList>
            <person name="Tran Van P."/>
        </authorList>
    </citation>
    <scope>NUCLEOTIDE SEQUENCE</scope>
</reference>
<gene>
    <name evidence="6" type="ORF">TMSB3V08_LOCUS2254</name>
</gene>
<dbReference type="GO" id="GO:0097037">
    <property type="term" value="P:heme export"/>
    <property type="evidence" value="ECO:0007669"/>
    <property type="project" value="TreeGrafter"/>
</dbReference>
<feature type="transmembrane region" description="Helical" evidence="5">
    <location>
        <begin position="735"/>
        <end position="755"/>
    </location>
</feature>
<evidence type="ECO:0000256" key="2">
    <source>
        <dbReference type="ARBA" id="ARBA00022692"/>
    </source>
</evidence>
<feature type="transmembrane region" description="Helical" evidence="5">
    <location>
        <begin position="241"/>
        <end position="264"/>
    </location>
</feature>
<keyword evidence="4 5" id="KW-0472">Membrane</keyword>
<evidence type="ECO:0008006" key="7">
    <source>
        <dbReference type="Google" id="ProtNLM"/>
    </source>
</evidence>
<organism evidence="6">
    <name type="scientific">Timema monikensis</name>
    <dbReference type="NCBI Taxonomy" id="170555"/>
    <lineage>
        <taxon>Eukaryota</taxon>
        <taxon>Metazoa</taxon>
        <taxon>Ecdysozoa</taxon>
        <taxon>Arthropoda</taxon>
        <taxon>Hexapoda</taxon>
        <taxon>Insecta</taxon>
        <taxon>Pterygota</taxon>
        <taxon>Neoptera</taxon>
        <taxon>Polyneoptera</taxon>
        <taxon>Phasmatodea</taxon>
        <taxon>Timematodea</taxon>
        <taxon>Timematoidea</taxon>
        <taxon>Timematidae</taxon>
        <taxon>Timema</taxon>
    </lineage>
</organism>
<dbReference type="InterPro" id="IPR036259">
    <property type="entry name" value="MFS_trans_sf"/>
</dbReference>
<name>A0A7R9E126_9NEOP</name>
<feature type="transmembrane region" description="Helical" evidence="5">
    <location>
        <begin position="434"/>
        <end position="454"/>
    </location>
</feature>
<comment type="subcellular location">
    <subcellularLocation>
        <location evidence="1">Membrane</location>
        <topology evidence="1">Multi-pass membrane protein</topology>
    </subcellularLocation>
</comment>
<dbReference type="Gene3D" id="1.20.1250.20">
    <property type="entry name" value="MFS general substrate transporter like domains"/>
    <property type="match status" value="3"/>
</dbReference>
<feature type="transmembrane region" description="Helical" evidence="5">
    <location>
        <begin position="359"/>
        <end position="382"/>
    </location>
</feature>
<dbReference type="PANTHER" id="PTHR10924">
    <property type="entry name" value="MAJOR FACILITATOR SUPERFAMILY PROTEIN-RELATED"/>
    <property type="match status" value="1"/>
</dbReference>
<sequence>MESEYEAVSKDAEVEEDLPLLIKVYPRRWGILAVFFSFSVVNSFQWIQYGIIADVVARHYQIPLALVDWTRMVFMACYIVLILPACYALDKMGLRWCVEMGAILTAAGAWLKVVGVPSSSYWLAMLGQTIVGSGEVFVLGMPPKLASLWFGPDQISTACSIIVLGSKDKPPLPPSLSQAQLRSSSKDVTIKEFLLSLKRLLTSIDYHMLLWSFGINYGVLNAVCTLPNKLILSHFPGGQEFAGRVSLTIIVAGMLGAVVFGVLLDKTHKYNVFLGGYIPVAYELGAELTYPLSEGTVTGVMLIPGSALGILFPTATTAVLERWGDIAANMVMCGGLALEEPAKFKVQEDTRVKVYPRRWLMLLMFSVCLLVNCVQWIQYSIIPQVITRYYNVSTTWVDFTSIIYLGLRWATLLGAGLTALGAWMKVWSVSPDRFLITLLGQTVVGLGQVFQLTTSPRMAAVWFGPDQVATACSIGVFGNQFGVALGFLVVPLIIKNHDTLLDIGSDLSFMFYTLAGITSIVFIIVLIFFRNEPPLPPSLGQALQRATAREGHKNDFLGSIKRLLLNSNYTIHLVAYGINVGMYNTVCTLLEDWEQFAGRVGLLIVLVGTAGSMVFGFILDKTHKYKETTLAVYILTVLGMVGFSFSLASESRLLVYITAVLLGTNIATYRLAYLSTLHFRFFMGGYMPVGFEVGAELTYPEPEGTATGMLFIPPSILGVVFTLLYSWLIGAIGDLWASLVFAGILGIGAILTACIRKDYRRLTANTGPKHSHQDLN</sequence>
<dbReference type="GO" id="GO:0015232">
    <property type="term" value="F:heme transmembrane transporter activity"/>
    <property type="evidence" value="ECO:0007669"/>
    <property type="project" value="TreeGrafter"/>
</dbReference>
<feature type="transmembrane region" description="Helical" evidence="5">
    <location>
        <begin position="402"/>
        <end position="422"/>
    </location>
</feature>
<dbReference type="EMBL" id="OB792926">
    <property type="protein sequence ID" value="CAD7425339.1"/>
    <property type="molecule type" value="Genomic_DNA"/>
</dbReference>
<feature type="transmembrane region" description="Helical" evidence="5">
    <location>
        <begin position="29"/>
        <end position="49"/>
    </location>
</feature>
<feature type="transmembrane region" description="Helical" evidence="5">
    <location>
        <begin position="474"/>
        <end position="494"/>
    </location>
</feature>
<evidence type="ECO:0000256" key="5">
    <source>
        <dbReference type="SAM" id="Phobius"/>
    </source>
</evidence>
<feature type="transmembrane region" description="Helical" evidence="5">
    <location>
        <begin position="596"/>
        <end position="618"/>
    </location>
</feature>
<evidence type="ECO:0000256" key="3">
    <source>
        <dbReference type="ARBA" id="ARBA00022989"/>
    </source>
</evidence>
<proteinExistence type="predicted"/>
<keyword evidence="2 5" id="KW-0812">Transmembrane</keyword>
<feature type="transmembrane region" description="Helical" evidence="5">
    <location>
        <begin position="653"/>
        <end position="673"/>
    </location>
</feature>
<dbReference type="GO" id="GO:0020037">
    <property type="term" value="F:heme binding"/>
    <property type="evidence" value="ECO:0007669"/>
    <property type="project" value="TreeGrafter"/>
</dbReference>
<keyword evidence="3 5" id="KW-1133">Transmembrane helix</keyword>
<accession>A0A7R9E126</accession>